<dbReference type="PANTHER" id="PTHR43108">
    <property type="entry name" value="N-ACETYLGLUCOSAMINE-6-SULFATASE FAMILY MEMBER"/>
    <property type="match status" value="1"/>
</dbReference>
<feature type="region of interest" description="Disordered" evidence="1">
    <location>
        <begin position="1"/>
        <end position="26"/>
    </location>
</feature>
<evidence type="ECO:0000313" key="3">
    <source>
        <dbReference type="EMBL" id="AWI09044.1"/>
    </source>
</evidence>
<dbReference type="OrthoDB" id="9783154at2"/>
<dbReference type="EMBL" id="CP023004">
    <property type="protein sequence ID" value="AWI09044.1"/>
    <property type="molecule type" value="Genomic_DNA"/>
</dbReference>
<accession>A0A2U8E2W3</accession>
<name>A0A2U8E2W3_9BACT</name>
<evidence type="ECO:0000256" key="1">
    <source>
        <dbReference type="SAM" id="MobiDB-lite"/>
    </source>
</evidence>
<keyword evidence="4" id="KW-1185">Reference proteome</keyword>
<dbReference type="InterPro" id="IPR032506">
    <property type="entry name" value="SGSH_C"/>
</dbReference>
<proteinExistence type="predicted"/>
<evidence type="ECO:0000259" key="2">
    <source>
        <dbReference type="Pfam" id="PF16347"/>
    </source>
</evidence>
<dbReference type="Pfam" id="PF16347">
    <property type="entry name" value="SGSH_C"/>
    <property type="match status" value="1"/>
</dbReference>
<dbReference type="SUPFAM" id="SSF53649">
    <property type="entry name" value="Alkaline phosphatase-like"/>
    <property type="match status" value="1"/>
</dbReference>
<protein>
    <recommendedName>
        <fullName evidence="2">N-sulphoglucosamine sulphohydrolase C-terminal domain-containing protein</fullName>
    </recommendedName>
</protein>
<reference evidence="3 4" key="1">
    <citation type="journal article" date="2018" name="Syst. Appl. Microbiol.">
        <title>Ereboglobus luteus gen. nov. sp. nov. from cockroach guts, and new insights into the oxygen relationship of the genera Opitutus and Didymococcus (Verrucomicrobia: Opitutaceae).</title>
        <authorList>
            <person name="Tegtmeier D."/>
            <person name="Belitz A."/>
            <person name="Radek R."/>
            <person name="Heimerl T."/>
            <person name="Brune A."/>
        </authorList>
    </citation>
    <scope>NUCLEOTIDE SEQUENCE [LARGE SCALE GENOMIC DNA]</scope>
    <source>
        <strain evidence="3 4">Ho45</strain>
    </source>
</reference>
<dbReference type="AlphaFoldDB" id="A0A2U8E2W3"/>
<dbReference type="Proteomes" id="UP000244896">
    <property type="component" value="Chromosome"/>
</dbReference>
<feature type="domain" description="N-sulphoglucosamine sulphohydrolase C-terminal" evidence="2">
    <location>
        <begin position="119"/>
        <end position="275"/>
    </location>
</feature>
<dbReference type="PANTHER" id="PTHR43108:SF6">
    <property type="entry name" value="N-SULPHOGLUCOSAMINE SULPHOHYDROLASE"/>
    <property type="match status" value="1"/>
</dbReference>
<dbReference type="InterPro" id="IPR017850">
    <property type="entry name" value="Alkaline_phosphatase_core_sf"/>
</dbReference>
<organism evidence="3 4">
    <name type="scientific">Ereboglobus luteus</name>
    <dbReference type="NCBI Taxonomy" id="1796921"/>
    <lineage>
        <taxon>Bacteria</taxon>
        <taxon>Pseudomonadati</taxon>
        <taxon>Verrucomicrobiota</taxon>
        <taxon>Opitutia</taxon>
        <taxon>Opitutales</taxon>
        <taxon>Opitutaceae</taxon>
        <taxon>Ereboglobus</taxon>
    </lineage>
</organism>
<dbReference type="KEGG" id="elut:CKA38_07135"/>
<evidence type="ECO:0000313" key="4">
    <source>
        <dbReference type="Proteomes" id="UP000244896"/>
    </source>
</evidence>
<sequence>MVPEHRLQGPHAQDKAPREFPPDARDEELYKDAAIAPSPTATDEAFKKLPQSVQRSEGRKRWLVRFATDEMALETTRDIYRLVTGMDREVGRILDELEKRGMLENTLIIFTSDNGFALGDRGMSDKWYMYEEGVRVPLVIVPPRGAAKSAAKRIDDMTLNIDFAPTMLDYAGVKIPEKMQGVSLRPLLEKKKRGTTPAWRTEFFYEHRTLPKMIPPSEGVRSGKWKYIRWISETPVTEELFDLEADPLELNNLANDITMTKTLQKMRQRCETLKAQAGGSL</sequence>
<gene>
    <name evidence="3" type="ORF">CKA38_07135</name>
</gene>
<dbReference type="Gene3D" id="3.40.720.10">
    <property type="entry name" value="Alkaline Phosphatase, subunit A"/>
    <property type="match status" value="1"/>
</dbReference>